<evidence type="ECO:0000313" key="2">
    <source>
        <dbReference type="EMBL" id="CAB1459790.1"/>
    </source>
</evidence>
<dbReference type="PROSITE" id="PS50222">
    <property type="entry name" value="EF_HAND_2"/>
    <property type="match status" value="2"/>
</dbReference>
<dbReference type="EMBL" id="CADEAL010004447">
    <property type="protein sequence ID" value="CAB1459790.1"/>
    <property type="molecule type" value="Genomic_DNA"/>
</dbReference>
<dbReference type="SUPFAM" id="SSF47473">
    <property type="entry name" value="EF-hand"/>
    <property type="match status" value="1"/>
</dbReference>
<dbReference type="PANTHER" id="PTHR46763:SF1">
    <property type="entry name" value="DYNEIN REGULATORY COMPLEX PROTEIN 8"/>
    <property type="match status" value="1"/>
</dbReference>
<dbReference type="CDD" id="cd00051">
    <property type="entry name" value="EFh"/>
    <property type="match status" value="1"/>
</dbReference>
<dbReference type="GO" id="GO:0005509">
    <property type="term" value="F:calcium ion binding"/>
    <property type="evidence" value="ECO:0007669"/>
    <property type="project" value="InterPro"/>
</dbReference>
<keyword evidence="3" id="KW-1185">Reference proteome</keyword>
<dbReference type="SMART" id="SM00054">
    <property type="entry name" value="EFh"/>
    <property type="match status" value="3"/>
</dbReference>
<reference evidence="2" key="1">
    <citation type="submission" date="2020-03" db="EMBL/GenBank/DDBJ databases">
        <authorList>
            <person name="Weist P."/>
        </authorList>
    </citation>
    <scope>NUCLEOTIDE SEQUENCE</scope>
</reference>
<organism evidence="2 3">
    <name type="scientific">Pleuronectes platessa</name>
    <name type="common">European plaice</name>
    <dbReference type="NCBI Taxonomy" id="8262"/>
    <lineage>
        <taxon>Eukaryota</taxon>
        <taxon>Metazoa</taxon>
        <taxon>Chordata</taxon>
        <taxon>Craniata</taxon>
        <taxon>Vertebrata</taxon>
        <taxon>Euteleostomi</taxon>
        <taxon>Actinopterygii</taxon>
        <taxon>Neopterygii</taxon>
        <taxon>Teleostei</taxon>
        <taxon>Neoteleostei</taxon>
        <taxon>Acanthomorphata</taxon>
        <taxon>Carangaria</taxon>
        <taxon>Pleuronectiformes</taxon>
        <taxon>Pleuronectoidei</taxon>
        <taxon>Pleuronectidae</taxon>
        <taxon>Pleuronectes</taxon>
    </lineage>
</organism>
<dbReference type="InterPro" id="IPR002048">
    <property type="entry name" value="EF_hand_dom"/>
</dbReference>
<dbReference type="Pfam" id="PF13499">
    <property type="entry name" value="EF-hand_7"/>
    <property type="match status" value="1"/>
</dbReference>
<dbReference type="InterPro" id="IPR011992">
    <property type="entry name" value="EF-hand-dom_pair"/>
</dbReference>
<dbReference type="Proteomes" id="UP001153269">
    <property type="component" value="Unassembled WGS sequence"/>
</dbReference>
<feature type="domain" description="EF-hand" evidence="1">
    <location>
        <begin position="113"/>
        <end position="148"/>
    </location>
</feature>
<sequence length="261" mass="29488">MSTGSHLEQPPPLSLSPHRPNSHLPVLHCATSCTPTPLYGCHGDRTVFWSMTGSTWTSCRVSEFAQGASFVLPSPCFPPRHVHTDSHTFRNHPAAEGPNMEAKRQSAESIVSDVDKKIRAAFQAFDYEANNTVDVRELGTIIYALGCFPSQKDLHDFIAEVEEDHTGHIHLDKFLPIMTKVLLEKKFPPIHEDLLLLAFKVLDKENKGYLESEEMTKYMTQEGEPFTQEEMEEMLTALADPEKNHIYYTDVMSQLTIDPDM</sequence>
<dbReference type="PANTHER" id="PTHR46763">
    <property type="entry name" value="DYNEIN REGULATORY COMPLEX PROTEIN 8"/>
    <property type="match status" value="1"/>
</dbReference>
<accession>A0A9N7W3Z0</accession>
<dbReference type="FunFam" id="1.10.238.10:FF:000001">
    <property type="entry name" value="Calmodulin 1"/>
    <property type="match status" value="1"/>
</dbReference>
<name>A0A9N7W3Z0_PLEPL</name>
<evidence type="ECO:0000313" key="3">
    <source>
        <dbReference type="Proteomes" id="UP001153269"/>
    </source>
</evidence>
<feature type="domain" description="EF-hand" evidence="1">
    <location>
        <begin position="190"/>
        <end position="225"/>
    </location>
</feature>
<dbReference type="Gene3D" id="1.10.238.10">
    <property type="entry name" value="EF-hand"/>
    <property type="match status" value="2"/>
</dbReference>
<evidence type="ECO:0000259" key="1">
    <source>
        <dbReference type="PROSITE" id="PS50222"/>
    </source>
</evidence>
<proteinExistence type="predicted"/>
<gene>
    <name evidence="2" type="ORF">PLEPLA_LOCUS47627</name>
</gene>
<protein>
    <recommendedName>
        <fullName evidence="1">EF-hand domain-containing protein</fullName>
    </recommendedName>
</protein>
<dbReference type="AlphaFoldDB" id="A0A9N7W3Z0"/>
<comment type="caution">
    <text evidence="2">The sequence shown here is derived from an EMBL/GenBank/DDBJ whole genome shotgun (WGS) entry which is preliminary data.</text>
</comment>